<dbReference type="Proteomes" id="UP001500618">
    <property type="component" value="Unassembled WGS sequence"/>
</dbReference>
<feature type="domain" description="Response regulatory" evidence="13">
    <location>
        <begin position="1287"/>
        <end position="1404"/>
    </location>
</feature>
<keyword evidence="4 10" id="KW-0597">Phosphoprotein</keyword>
<reference evidence="15 16" key="1">
    <citation type="journal article" date="2019" name="Int. J. Syst. Evol. Microbiol.">
        <title>The Global Catalogue of Microorganisms (GCM) 10K type strain sequencing project: providing services to taxonomists for standard genome sequencing and annotation.</title>
        <authorList>
            <consortium name="The Broad Institute Genomics Platform"/>
            <consortium name="The Broad Institute Genome Sequencing Center for Infectious Disease"/>
            <person name="Wu L."/>
            <person name="Ma J."/>
        </authorList>
    </citation>
    <scope>NUCLEOTIDE SEQUENCE [LARGE SCALE GENOMIC DNA]</scope>
    <source>
        <strain evidence="15 16">JCM 14718</strain>
    </source>
</reference>
<gene>
    <name evidence="15" type="ORF">GCM10009765_51450</name>
</gene>
<feature type="coiled-coil region" evidence="11">
    <location>
        <begin position="796"/>
        <end position="858"/>
    </location>
</feature>
<keyword evidence="5" id="KW-0808">Transferase</keyword>
<name>A0ABN2HZ06_9ACTN</name>
<dbReference type="InterPro" id="IPR001789">
    <property type="entry name" value="Sig_transdc_resp-reg_receiver"/>
</dbReference>
<feature type="domain" description="Histidine kinase" evidence="12">
    <location>
        <begin position="872"/>
        <end position="1102"/>
    </location>
</feature>
<dbReference type="SUPFAM" id="SSF55781">
    <property type="entry name" value="GAF domain-like"/>
    <property type="match status" value="1"/>
</dbReference>
<organism evidence="15 16">
    <name type="scientific">Fodinicola feengrottensis</name>
    <dbReference type="NCBI Taxonomy" id="435914"/>
    <lineage>
        <taxon>Bacteria</taxon>
        <taxon>Bacillati</taxon>
        <taxon>Actinomycetota</taxon>
        <taxon>Actinomycetes</taxon>
        <taxon>Mycobacteriales</taxon>
        <taxon>Fodinicola</taxon>
    </lineage>
</organism>
<evidence type="ECO:0000256" key="7">
    <source>
        <dbReference type="ARBA" id="ARBA00022777"/>
    </source>
</evidence>
<dbReference type="Pfam" id="PF00512">
    <property type="entry name" value="HisKA"/>
    <property type="match status" value="1"/>
</dbReference>
<dbReference type="InterPro" id="IPR004358">
    <property type="entry name" value="Sig_transdc_His_kin-like_C"/>
</dbReference>
<dbReference type="SUPFAM" id="SSF55874">
    <property type="entry name" value="ATPase domain of HSP90 chaperone/DNA topoisomerase II/histidine kinase"/>
    <property type="match status" value="1"/>
</dbReference>
<comment type="catalytic activity">
    <reaction evidence="1">
        <text>ATP + protein L-histidine = ADP + protein N-phospho-L-histidine.</text>
        <dbReference type="EC" id="2.7.13.3"/>
    </reaction>
</comment>
<evidence type="ECO:0000259" key="14">
    <source>
        <dbReference type="PROSITE" id="PS50885"/>
    </source>
</evidence>
<dbReference type="Pfam" id="PF00672">
    <property type="entry name" value="HAMP"/>
    <property type="match status" value="5"/>
</dbReference>
<evidence type="ECO:0000256" key="6">
    <source>
        <dbReference type="ARBA" id="ARBA00022692"/>
    </source>
</evidence>
<dbReference type="InterPro" id="IPR005467">
    <property type="entry name" value="His_kinase_dom"/>
</dbReference>
<evidence type="ECO:0000256" key="11">
    <source>
        <dbReference type="SAM" id="Coils"/>
    </source>
</evidence>
<dbReference type="SUPFAM" id="SSF52172">
    <property type="entry name" value="CheY-like"/>
    <property type="match status" value="1"/>
</dbReference>
<dbReference type="Gene3D" id="1.20.120.1530">
    <property type="match status" value="5"/>
</dbReference>
<keyword evidence="11" id="KW-0175">Coiled coil</keyword>
<keyword evidence="7" id="KW-0418">Kinase</keyword>
<feature type="domain" description="HAMP" evidence="14">
    <location>
        <begin position="297"/>
        <end position="349"/>
    </location>
</feature>
<keyword evidence="8" id="KW-0472">Membrane</keyword>
<dbReference type="CDD" id="cd17546">
    <property type="entry name" value="REC_hyHK_CKI1_RcsC-like"/>
    <property type="match status" value="1"/>
</dbReference>
<keyword evidence="9" id="KW-0902">Two-component regulatory system</keyword>
<dbReference type="PRINTS" id="PR00344">
    <property type="entry name" value="BCTRLSENSOR"/>
</dbReference>
<evidence type="ECO:0000256" key="10">
    <source>
        <dbReference type="PROSITE-ProRule" id="PRU00169"/>
    </source>
</evidence>
<dbReference type="EC" id="2.7.13.3" evidence="3"/>
<dbReference type="Gene3D" id="3.40.50.2300">
    <property type="match status" value="1"/>
</dbReference>
<evidence type="ECO:0000313" key="16">
    <source>
        <dbReference type="Proteomes" id="UP001500618"/>
    </source>
</evidence>
<evidence type="ECO:0000313" key="15">
    <source>
        <dbReference type="EMBL" id="GAA1695924.1"/>
    </source>
</evidence>
<dbReference type="Gene3D" id="3.30.450.40">
    <property type="match status" value="1"/>
</dbReference>
<feature type="modified residue" description="4-aspartylphosphate" evidence="10">
    <location>
        <position position="1337"/>
    </location>
</feature>
<evidence type="ECO:0000256" key="9">
    <source>
        <dbReference type="ARBA" id="ARBA00023012"/>
    </source>
</evidence>
<dbReference type="SMART" id="SM00388">
    <property type="entry name" value="HisKA"/>
    <property type="match status" value="1"/>
</dbReference>
<dbReference type="Pfam" id="PF13185">
    <property type="entry name" value="GAF_2"/>
    <property type="match status" value="1"/>
</dbReference>
<evidence type="ECO:0000256" key="3">
    <source>
        <dbReference type="ARBA" id="ARBA00012438"/>
    </source>
</evidence>
<dbReference type="SMART" id="SM00387">
    <property type="entry name" value="HATPase_c"/>
    <property type="match status" value="1"/>
</dbReference>
<accession>A0ABN2HZ06</accession>
<dbReference type="SUPFAM" id="SSF47384">
    <property type="entry name" value="Homodimeric domain of signal transducing histidine kinase"/>
    <property type="match status" value="1"/>
</dbReference>
<dbReference type="InterPro" id="IPR003018">
    <property type="entry name" value="GAF"/>
</dbReference>
<evidence type="ECO:0000259" key="12">
    <source>
        <dbReference type="PROSITE" id="PS50109"/>
    </source>
</evidence>
<dbReference type="PROSITE" id="PS50110">
    <property type="entry name" value="RESPONSE_REGULATORY"/>
    <property type="match status" value="1"/>
</dbReference>
<dbReference type="CDD" id="cd00082">
    <property type="entry name" value="HisKA"/>
    <property type="match status" value="1"/>
</dbReference>
<dbReference type="InterPro" id="IPR011006">
    <property type="entry name" value="CheY-like_superfamily"/>
</dbReference>
<dbReference type="InterPro" id="IPR029016">
    <property type="entry name" value="GAF-like_dom_sf"/>
</dbReference>
<keyword evidence="6" id="KW-0812">Transmembrane</keyword>
<comment type="subcellular location">
    <subcellularLocation>
        <location evidence="2">Cell membrane</location>
    </subcellularLocation>
</comment>
<comment type="caution">
    <text evidence="15">The sequence shown here is derived from an EMBL/GenBank/DDBJ whole genome shotgun (WGS) entry which is preliminary data.</text>
</comment>
<feature type="domain" description="HAMP" evidence="14">
    <location>
        <begin position="481"/>
        <end position="533"/>
    </location>
</feature>
<protein>
    <recommendedName>
        <fullName evidence="3">histidine kinase</fullName>
        <ecNumber evidence="3">2.7.13.3</ecNumber>
    </recommendedName>
</protein>
<keyword evidence="8" id="KW-1133">Transmembrane helix</keyword>
<keyword evidence="16" id="KW-1185">Reference proteome</keyword>
<evidence type="ECO:0000256" key="4">
    <source>
        <dbReference type="ARBA" id="ARBA00022553"/>
    </source>
</evidence>
<dbReference type="Gene3D" id="1.10.287.130">
    <property type="match status" value="1"/>
</dbReference>
<dbReference type="SMART" id="SM00448">
    <property type="entry name" value="REC"/>
    <property type="match status" value="1"/>
</dbReference>
<dbReference type="SMART" id="SM00065">
    <property type="entry name" value="GAF"/>
    <property type="match status" value="1"/>
</dbReference>
<evidence type="ECO:0000256" key="2">
    <source>
        <dbReference type="ARBA" id="ARBA00004236"/>
    </source>
</evidence>
<feature type="domain" description="HAMP" evidence="14">
    <location>
        <begin position="26"/>
        <end position="73"/>
    </location>
</feature>
<dbReference type="InterPro" id="IPR003594">
    <property type="entry name" value="HATPase_dom"/>
</dbReference>
<dbReference type="PANTHER" id="PTHR45339">
    <property type="entry name" value="HYBRID SIGNAL TRANSDUCTION HISTIDINE KINASE J"/>
    <property type="match status" value="1"/>
</dbReference>
<evidence type="ECO:0000256" key="8">
    <source>
        <dbReference type="ARBA" id="ARBA00022989"/>
    </source>
</evidence>
<evidence type="ECO:0000256" key="1">
    <source>
        <dbReference type="ARBA" id="ARBA00000085"/>
    </source>
</evidence>
<feature type="domain" description="HAMP" evidence="14">
    <location>
        <begin position="205"/>
        <end position="257"/>
    </location>
</feature>
<dbReference type="InterPro" id="IPR003660">
    <property type="entry name" value="HAMP_dom"/>
</dbReference>
<dbReference type="CDD" id="cd16922">
    <property type="entry name" value="HATPase_EvgS-ArcB-TorS-like"/>
    <property type="match status" value="1"/>
</dbReference>
<evidence type="ECO:0000256" key="5">
    <source>
        <dbReference type="ARBA" id="ARBA00022679"/>
    </source>
</evidence>
<dbReference type="CDD" id="cd06225">
    <property type="entry name" value="HAMP"/>
    <property type="match status" value="7"/>
</dbReference>
<dbReference type="Pfam" id="PF00072">
    <property type="entry name" value="Response_reg"/>
    <property type="match status" value="1"/>
</dbReference>
<dbReference type="PROSITE" id="PS50885">
    <property type="entry name" value="HAMP"/>
    <property type="match status" value="7"/>
</dbReference>
<dbReference type="EMBL" id="BAAANY010000020">
    <property type="protein sequence ID" value="GAA1695924.1"/>
    <property type="molecule type" value="Genomic_DNA"/>
</dbReference>
<dbReference type="PANTHER" id="PTHR45339:SF1">
    <property type="entry name" value="HYBRID SIGNAL TRANSDUCTION HISTIDINE KINASE J"/>
    <property type="match status" value="1"/>
</dbReference>
<dbReference type="InterPro" id="IPR003661">
    <property type="entry name" value="HisK_dim/P_dom"/>
</dbReference>
<dbReference type="Pfam" id="PF02518">
    <property type="entry name" value="HATPase_c"/>
    <property type="match status" value="1"/>
</dbReference>
<dbReference type="SUPFAM" id="SSF58104">
    <property type="entry name" value="Methyl-accepting chemotaxis protein (MCP) signaling domain"/>
    <property type="match status" value="3"/>
</dbReference>
<feature type="domain" description="HAMP" evidence="14">
    <location>
        <begin position="113"/>
        <end position="165"/>
    </location>
</feature>
<evidence type="ECO:0000259" key="13">
    <source>
        <dbReference type="PROSITE" id="PS50110"/>
    </source>
</evidence>
<sequence>MTEQMTDTDLGTAGRRESEPALADLRLQQLLAGLTAVRDGDFGTRLPLVGDELTDEIAAVFNGMVDQLDLFTSEVTRVAREVGTDGKLGGQADVPGVSGTWKDLTDSVNFMAGNLTEQVRSIAQVATAVANGDLSQKITVDARGEILELKNTLNTMVDQLSAFADEVSRVAREVGTDGRLGGQAQVPGVGGTWRALTDSVNFMAGNLTEQVRSIAQVATAVANGDLSQKITVDARGEILELKNTLNTMVDQLSAFADEVTRVAREVGTDGRLGGQADVKGVSGTWKALTESVNVMANNLTNQVRSLAEVTTAVAKGDLSQKIRVDARGEILELKETMNTMVDQLSAFADEVSRVAREVGTEGILGGQATVRGVSGSWKDLTDNVNVMASNLTSQVRSIAQVASSVERGDLSKKITVDAQGEVAALAETINTMVDTLGAFAIEVTRVAREVGTEGMLGGQARVPNVAGTWKDLTENVNSMANNLTNQVRNIAEVTTAVAQGDLKKKIDVDARGEFLELKTTVNTMVDTLSAFASEVTRVAREVGSEGRLGGQAEVEGVSGTWKRLTENVNELAENLTRQVRSIAEVTSAVATGDLTRTISVEAPGELAELKDNINSMVESLRDTTTANIEQDWLKTNLAHINSLMQGQRVLTTVAGVILDDLVPLVRAQYGTFFLATTGDDGRTQLELIASYGHHEHSVEPRTRFAVGQSLVGQAARTRKPILVTDTPPDYLKISSSLGQAPPATLMVLPILFEGQTLGVIELAAFNAFTQVHRDFLQQLTETIGVNVNAIVASSRTDDLLEESQRLAAELRAQQEELQYSNAELADKAALMARQNHDIEIKNIEIEHARREIEERAQQLALASKYKSEFLANMSHELRTPLNSLLILARLLSQNSAGNLSSKQVEYATVIHSAGSDLLQLINDILDLSKVEAGKMAVHAESVPVRDLLEYVQATFRPLTLEKGLEFAIVAESDAPTELVTDEQRLRQVLGNLLSNAVKFTEKGRVELRTRRADPAELPAAAADRPFVVFSVVDTGVGIAEENLATIFNAFQQADGTTSRRYGGTGLGLSIGRQIAALLGGEIRAVSEPDRGSTFTLYLPVDGIDAAGLESVSAGLAGGEVVALAPLEQPLVLVLEPAENRLLSVLAHSAASTASRDGAAVVSTVSDSREAVKVLRGGHYGCVVVNLDEPAGAALDLMEPLAAESDPPVVLAHSSQPLAAAQREVLENLRKIHPVEVFDSLDQLRRRIVACLSVADTTVVEEPTLAEVRPAVTEPAPAGQYERLRGRTVLVVDDDSRNVFAITGVLELYGMTVLHAPNGKEGVAAVLAHDAIDLVLMDVMMPEMDGHAATIAIREIPRYAKLPIIAVTAKAMAGDQEKSLAAGATDYVTKPVDAQDLLTRMDRLLNVSSG</sequence>
<proteinExistence type="predicted"/>
<dbReference type="Gene3D" id="3.30.565.10">
    <property type="entry name" value="Histidine kinase-like ATPase, C-terminal domain"/>
    <property type="match status" value="1"/>
</dbReference>
<dbReference type="Pfam" id="PF18947">
    <property type="entry name" value="HAMP_2"/>
    <property type="match status" value="1"/>
</dbReference>
<dbReference type="PROSITE" id="PS50109">
    <property type="entry name" value="HIS_KIN"/>
    <property type="match status" value="1"/>
</dbReference>
<feature type="domain" description="HAMP" evidence="14">
    <location>
        <begin position="573"/>
        <end position="625"/>
    </location>
</feature>
<dbReference type="SMART" id="SM00304">
    <property type="entry name" value="HAMP"/>
    <property type="match status" value="7"/>
</dbReference>
<dbReference type="InterPro" id="IPR036890">
    <property type="entry name" value="HATPase_C_sf"/>
</dbReference>
<dbReference type="InterPro" id="IPR036097">
    <property type="entry name" value="HisK_dim/P_sf"/>
</dbReference>
<feature type="domain" description="HAMP" evidence="14">
    <location>
        <begin position="389"/>
        <end position="441"/>
    </location>
</feature>